<reference evidence="1" key="1">
    <citation type="submission" date="2019-10" db="EMBL/GenBank/DDBJ databases">
        <title>Conservation and host-specific expression of non-tandemly repeated heterogenous ribosome RNA gene in arbuscular mycorrhizal fungi.</title>
        <authorList>
            <person name="Maeda T."/>
            <person name="Kobayashi Y."/>
            <person name="Nakagawa T."/>
            <person name="Ezawa T."/>
            <person name="Yamaguchi K."/>
            <person name="Bino T."/>
            <person name="Nishimoto Y."/>
            <person name="Shigenobu S."/>
            <person name="Kawaguchi M."/>
        </authorList>
    </citation>
    <scope>NUCLEOTIDE SEQUENCE</scope>
    <source>
        <strain evidence="1">HR1</strain>
    </source>
</reference>
<protein>
    <submittedName>
        <fullName evidence="1">Uncharacterized protein</fullName>
    </submittedName>
</protein>
<name>A0A8H3L6Z2_9GLOM</name>
<dbReference type="Proteomes" id="UP000615446">
    <property type="component" value="Unassembled WGS sequence"/>
</dbReference>
<evidence type="ECO:0000313" key="2">
    <source>
        <dbReference type="Proteomes" id="UP000615446"/>
    </source>
</evidence>
<accession>A0A8H3L6Z2</accession>
<organism evidence="1 2">
    <name type="scientific">Rhizophagus clarus</name>
    <dbReference type="NCBI Taxonomy" id="94130"/>
    <lineage>
        <taxon>Eukaryota</taxon>
        <taxon>Fungi</taxon>
        <taxon>Fungi incertae sedis</taxon>
        <taxon>Mucoromycota</taxon>
        <taxon>Glomeromycotina</taxon>
        <taxon>Glomeromycetes</taxon>
        <taxon>Glomerales</taxon>
        <taxon>Glomeraceae</taxon>
        <taxon>Rhizophagus</taxon>
    </lineage>
</organism>
<dbReference type="EMBL" id="BLAL01000054">
    <property type="protein sequence ID" value="GES81446.1"/>
    <property type="molecule type" value="Genomic_DNA"/>
</dbReference>
<comment type="caution">
    <text evidence="1">The sequence shown here is derived from an EMBL/GenBank/DDBJ whole genome shotgun (WGS) entry which is preliminary data.</text>
</comment>
<dbReference type="AlphaFoldDB" id="A0A8H3L6Z2"/>
<gene>
    <name evidence="1" type="ORF">RCL2_000869000</name>
</gene>
<sequence length="88" mass="10295">MRMLGILLFDKNFGALGLKTIDKRGHHHAVILNLRIWNVFHFSTFPHLTNLIIRFDIRTSRELCVSCLICLGVVRWIIIKLKREGLKI</sequence>
<proteinExistence type="predicted"/>
<evidence type="ECO:0000313" key="1">
    <source>
        <dbReference type="EMBL" id="GES81446.1"/>
    </source>
</evidence>